<evidence type="ECO:0000256" key="1">
    <source>
        <dbReference type="SAM" id="MobiDB-lite"/>
    </source>
</evidence>
<evidence type="ECO:0000313" key="2">
    <source>
        <dbReference type="EMBL" id="KAH3887496.1"/>
    </source>
</evidence>
<evidence type="ECO:0000313" key="3">
    <source>
        <dbReference type="Proteomes" id="UP000828390"/>
    </source>
</evidence>
<name>A0A9D4N3S5_DREPO</name>
<proteinExistence type="predicted"/>
<dbReference type="EMBL" id="JAIWYP010000001">
    <property type="protein sequence ID" value="KAH3887496.1"/>
    <property type="molecule type" value="Genomic_DNA"/>
</dbReference>
<accession>A0A9D4N3S5</accession>
<comment type="caution">
    <text evidence="2">The sequence shown here is derived from an EMBL/GenBank/DDBJ whole genome shotgun (WGS) entry which is preliminary data.</text>
</comment>
<sequence>MKKTTLQTSESLKRINSQHPGGNVFQQPGTIFKLIQNIIKTYVLAKCHEDWTMNVTFRESVKNAPPPGSYCFQPTGTCPRYHLEKSFDDDWTINVASRVKNGPLPWGHVFQANGTIYKLVQYIIGTNLQTKFHGDWTINVASRKKSPATWQPYFSTNQNHKLIQYIINVIRTIVLTKFHEELITNVTFRVLTRIKYPPSWQPCFSTDEKWTINITLRVKHAPTPGGNVFQPTGTIFHENWTINVASRVLKNHITKNTQPPGVNTINVASRVLTRTNAPTPLRQYIIGTNFLTKFHDYREINPHKEKCTAPGHIFQATISELVQDIIGKNLLSKFHEDRTINLASRVLTRKTAPRPGGNVFQPTGNNLELFHDDMTTNVAFRVKNSTSNGGHVFPPTEIIFEFLVKTIIGTNLLAKFHEYQTINVASGVLTKDKAPPPGGHVFQATMIIFELIQYIIGTNLLTKFNED</sequence>
<feature type="region of interest" description="Disordered" evidence="1">
    <location>
        <begin position="1"/>
        <end position="21"/>
    </location>
</feature>
<reference evidence="2" key="1">
    <citation type="journal article" date="2019" name="bioRxiv">
        <title>The Genome of the Zebra Mussel, Dreissena polymorpha: A Resource for Invasive Species Research.</title>
        <authorList>
            <person name="McCartney M.A."/>
            <person name="Auch B."/>
            <person name="Kono T."/>
            <person name="Mallez S."/>
            <person name="Zhang Y."/>
            <person name="Obille A."/>
            <person name="Becker A."/>
            <person name="Abrahante J.E."/>
            <person name="Garbe J."/>
            <person name="Badalamenti J.P."/>
            <person name="Herman A."/>
            <person name="Mangelson H."/>
            <person name="Liachko I."/>
            <person name="Sullivan S."/>
            <person name="Sone E.D."/>
            <person name="Koren S."/>
            <person name="Silverstein K.A.T."/>
            <person name="Beckman K.B."/>
            <person name="Gohl D.M."/>
        </authorList>
    </citation>
    <scope>NUCLEOTIDE SEQUENCE</scope>
    <source>
        <strain evidence="2">Duluth1</strain>
        <tissue evidence="2">Whole animal</tissue>
    </source>
</reference>
<protein>
    <submittedName>
        <fullName evidence="2">Uncharacterized protein</fullName>
    </submittedName>
</protein>
<dbReference type="Proteomes" id="UP000828390">
    <property type="component" value="Unassembled WGS sequence"/>
</dbReference>
<organism evidence="2 3">
    <name type="scientific">Dreissena polymorpha</name>
    <name type="common">Zebra mussel</name>
    <name type="synonym">Mytilus polymorpha</name>
    <dbReference type="NCBI Taxonomy" id="45954"/>
    <lineage>
        <taxon>Eukaryota</taxon>
        <taxon>Metazoa</taxon>
        <taxon>Spiralia</taxon>
        <taxon>Lophotrochozoa</taxon>
        <taxon>Mollusca</taxon>
        <taxon>Bivalvia</taxon>
        <taxon>Autobranchia</taxon>
        <taxon>Heteroconchia</taxon>
        <taxon>Euheterodonta</taxon>
        <taxon>Imparidentia</taxon>
        <taxon>Neoheterodontei</taxon>
        <taxon>Myida</taxon>
        <taxon>Dreissenoidea</taxon>
        <taxon>Dreissenidae</taxon>
        <taxon>Dreissena</taxon>
    </lineage>
</organism>
<gene>
    <name evidence="2" type="ORF">DPMN_011513</name>
</gene>
<reference evidence="2" key="2">
    <citation type="submission" date="2020-11" db="EMBL/GenBank/DDBJ databases">
        <authorList>
            <person name="McCartney M.A."/>
            <person name="Auch B."/>
            <person name="Kono T."/>
            <person name="Mallez S."/>
            <person name="Becker A."/>
            <person name="Gohl D.M."/>
            <person name="Silverstein K.A.T."/>
            <person name="Koren S."/>
            <person name="Bechman K.B."/>
            <person name="Herman A."/>
            <person name="Abrahante J.E."/>
            <person name="Garbe J."/>
        </authorList>
    </citation>
    <scope>NUCLEOTIDE SEQUENCE</scope>
    <source>
        <strain evidence="2">Duluth1</strain>
        <tissue evidence="2">Whole animal</tissue>
    </source>
</reference>
<keyword evidence="3" id="KW-1185">Reference proteome</keyword>
<dbReference type="AlphaFoldDB" id="A0A9D4N3S5"/>